<dbReference type="Gene3D" id="3.10.180.10">
    <property type="entry name" value="2,3-Dihydroxybiphenyl 1,2-Dioxygenase, domain 1"/>
    <property type="match status" value="1"/>
</dbReference>
<dbReference type="PANTHER" id="PTHR33990">
    <property type="entry name" value="PROTEIN YJDN-RELATED"/>
    <property type="match status" value="1"/>
</dbReference>
<dbReference type="CDD" id="cd06588">
    <property type="entry name" value="PhnB_like"/>
    <property type="match status" value="1"/>
</dbReference>
<protein>
    <submittedName>
        <fullName evidence="2">PhnB protein</fullName>
    </submittedName>
</protein>
<reference evidence="3" key="1">
    <citation type="submission" date="2016-10" db="EMBL/GenBank/DDBJ databases">
        <authorList>
            <person name="Varghese N."/>
            <person name="Submissions S."/>
        </authorList>
    </citation>
    <scope>NUCLEOTIDE SEQUENCE [LARGE SCALE GENOMIC DNA]</scope>
    <source>
        <strain evidence="3">LMG 24000</strain>
    </source>
</reference>
<accession>A0A1H4C5W0</accession>
<evidence type="ECO:0000259" key="1">
    <source>
        <dbReference type="Pfam" id="PF06983"/>
    </source>
</evidence>
<name>A0A1H4C5W0_9BURK</name>
<gene>
    <name evidence="2" type="ORF">SAMN05192564_102131</name>
</gene>
<proteinExistence type="predicted"/>
<sequence length="140" mass="15288">MQVQPYVFFNGRCEEAMKFYGEKLGAEVLLQMRFKDAPPSAGHTMPPGNEEKIMHTTFRIGATELMASDGDCNSASPRPAGFSLSLTADDVPSAEKYFNALAEGGSVMMPWQATFWSNGFGMVVDKFGIPWMVTVPHQGG</sequence>
<dbReference type="AlphaFoldDB" id="A0A1H4C5W0"/>
<feature type="domain" description="PhnB-like" evidence="1">
    <location>
        <begin position="3"/>
        <end position="133"/>
    </location>
</feature>
<dbReference type="EMBL" id="FNRQ01000002">
    <property type="protein sequence ID" value="SEA55749.1"/>
    <property type="molecule type" value="Genomic_DNA"/>
</dbReference>
<dbReference type="RefSeq" id="WP_090531522.1">
    <property type="nucleotide sequence ID" value="NZ_FNRQ01000002.1"/>
</dbReference>
<dbReference type="InterPro" id="IPR028973">
    <property type="entry name" value="PhnB-like"/>
</dbReference>
<dbReference type="PANTHER" id="PTHR33990:SF1">
    <property type="entry name" value="PROTEIN YJDN"/>
    <property type="match status" value="1"/>
</dbReference>
<evidence type="ECO:0000313" key="2">
    <source>
        <dbReference type="EMBL" id="SEA55749.1"/>
    </source>
</evidence>
<dbReference type="STRING" id="83784.SAMN05192564_102131"/>
<dbReference type="Pfam" id="PF06983">
    <property type="entry name" value="3-dmu-9_3-mt"/>
    <property type="match status" value="1"/>
</dbReference>
<dbReference type="OrthoDB" id="9795306at2"/>
<keyword evidence="3" id="KW-1185">Reference proteome</keyword>
<organism evidence="2 3">
    <name type="scientific">Paraburkholderia sartisoli</name>
    <dbReference type="NCBI Taxonomy" id="83784"/>
    <lineage>
        <taxon>Bacteria</taxon>
        <taxon>Pseudomonadati</taxon>
        <taxon>Pseudomonadota</taxon>
        <taxon>Betaproteobacteria</taxon>
        <taxon>Burkholderiales</taxon>
        <taxon>Burkholderiaceae</taxon>
        <taxon>Paraburkholderia</taxon>
    </lineage>
</organism>
<dbReference type="SUPFAM" id="SSF54593">
    <property type="entry name" value="Glyoxalase/Bleomycin resistance protein/Dihydroxybiphenyl dioxygenase"/>
    <property type="match status" value="1"/>
</dbReference>
<dbReference type="Proteomes" id="UP000198638">
    <property type="component" value="Unassembled WGS sequence"/>
</dbReference>
<dbReference type="InterPro" id="IPR029068">
    <property type="entry name" value="Glyas_Bleomycin-R_OHBP_Dase"/>
</dbReference>
<evidence type="ECO:0000313" key="3">
    <source>
        <dbReference type="Proteomes" id="UP000198638"/>
    </source>
</evidence>